<proteinExistence type="predicted"/>
<organism evidence="1 2">
    <name type="scientific">Actinomadura montaniterrae</name>
    <dbReference type="NCBI Taxonomy" id="1803903"/>
    <lineage>
        <taxon>Bacteria</taxon>
        <taxon>Bacillati</taxon>
        <taxon>Actinomycetota</taxon>
        <taxon>Actinomycetes</taxon>
        <taxon>Streptosporangiales</taxon>
        <taxon>Thermomonosporaceae</taxon>
        <taxon>Actinomadura</taxon>
    </lineage>
</organism>
<keyword evidence="2" id="KW-1185">Reference proteome</keyword>
<accession>A0A6L3VP89</accession>
<protein>
    <submittedName>
        <fullName evidence="1">Uncharacterized protein</fullName>
    </submittedName>
</protein>
<reference evidence="1 2" key="1">
    <citation type="submission" date="2019-09" db="EMBL/GenBank/DDBJ databases">
        <title>Actinomadura physcomitrii sp. nov., a novel actinomycete isolated from moss [Physcomitrium sphaericum (Ludw) Fuernr].</title>
        <authorList>
            <person name="Liu C."/>
            <person name="Zhuang X."/>
        </authorList>
    </citation>
    <scope>NUCLEOTIDE SEQUENCE [LARGE SCALE GENOMIC DNA]</scope>
    <source>
        <strain evidence="1 2">CYP1-1B</strain>
    </source>
</reference>
<gene>
    <name evidence="1" type="ORF">F9B16_33480</name>
</gene>
<dbReference type="RefSeq" id="WP_151544219.1">
    <property type="nucleotide sequence ID" value="NZ_WBMR01000134.1"/>
</dbReference>
<name>A0A6L3VP89_9ACTN</name>
<comment type="caution">
    <text evidence="1">The sequence shown here is derived from an EMBL/GenBank/DDBJ whole genome shotgun (WGS) entry which is preliminary data.</text>
</comment>
<dbReference type="AlphaFoldDB" id="A0A6L3VP89"/>
<dbReference type="Proteomes" id="UP000483004">
    <property type="component" value="Unassembled WGS sequence"/>
</dbReference>
<evidence type="ECO:0000313" key="1">
    <source>
        <dbReference type="EMBL" id="KAB2370955.1"/>
    </source>
</evidence>
<dbReference type="EMBL" id="WBMR01000134">
    <property type="protein sequence ID" value="KAB2370955.1"/>
    <property type="molecule type" value="Genomic_DNA"/>
</dbReference>
<dbReference type="OrthoDB" id="4555956at2"/>
<sequence>MNDSATPEHVTVRVLLTIGDIAELVTPDHDHRDPVRVPAADIARDAGLPANELPGREFTAIPDGAGFRGYQLVDDPRL</sequence>
<evidence type="ECO:0000313" key="2">
    <source>
        <dbReference type="Proteomes" id="UP000483004"/>
    </source>
</evidence>